<evidence type="ECO:0008006" key="3">
    <source>
        <dbReference type="Google" id="ProtNLM"/>
    </source>
</evidence>
<proteinExistence type="predicted"/>
<comment type="caution">
    <text evidence="1">The sequence shown here is derived from an EMBL/GenBank/DDBJ whole genome shotgun (WGS) entry which is preliminary data.</text>
</comment>
<dbReference type="PROSITE" id="PS51257">
    <property type="entry name" value="PROKAR_LIPOPROTEIN"/>
    <property type="match status" value="1"/>
</dbReference>
<evidence type="ECO:0000313" key="1">
    <source>
        <dbReference type="EMBL" id="MBC5616706.1"/>
    </source>
</evidence>
<keyword evidence="2" id="KW-1185">Reference proteome</keyword>
<organism evidence="1 2">
    <name type="scientific">Alistipes hominis</name>
    <dbReference type="NCBI Taxonomy" id="2763015"/>
    <lineage>
        <taxon>Bacteria</taxon>
        <taxon>Pseudomonadati</taxon>
        <taxon>Bacteroidota</taxon>
        <taxon>Bacteroidia</taxon>
        <taxon>Bacteroidales</taxon>
        <taxon>Rikenellaceae</taxon>
        <taxon>Alistipes</taxon>
    </lineage>
</organism>
<gene>
    <name evidence="1" type="ORF">H8S08_06700</name>
</gene>
<dbReference type="Proteomes" id="UP000636891">
    <property type="component" value="Unassembled WGS sequence"/>
</dbReference>
<dbReference type="EMBL" id="JACOOK010000003">
    <property type="protein sequence ID" value="MBC5616706.1"/>
    <property type="molecule type" value="Genomic_DNA"/>
</dbReference>
<evidence type="ECO:0000313" key="2">
    <source>
        <dbReference type="Proteomes" id="UP000636891"/>
    </source>
</evidence>
<reference evidence="1 2" key="1">
    <citation type="submission" date="2020-08" db="EMBL/GenBank/DDBJ databases">
        <title>Genome public.</title>
        <authorList>
            <person name="Liu C."/>
            <person name="Sun Q."/>
        </authorList>
    </citation>
    <scope>NUCLEOTIDE SEQUENCE [LARGE SCALE GENOMIC DNA]</scope>
    <source>
        <strain evidence="1 2">New-7</strain>
    </source>
</reference>
<accession>A0ABR7CM13</accession>
<sequence length="268" mass="30948">MKTNAAVAGLIALGCLCLSFSPRITDSPAAEKTASSSVSAKTDSLQREVRRFEDTVRQMEKELGWAVFEEATEIAYRKGIIAPVYSLADYRFDIASYNLKIDSCKAYRRAFDDAEEQLRQVLMQDSAYLSLMRHLPEKDGKPDYERLKAGQELIFTRLSHTSEEYRWKREIRERRLLESNTALLRTVAAVCRRQNREVPPFPVPHLQNKIQKDAEAIGSDLATYLSPDKEMEMKYSDELRQAIASLEEAREALWLTRQDLYRLQDERK</sequence>
<protein>
    <recommendedName>
        <fullName evidence="3">DUF4398 domain-containing protein</fullName>
    </recommendedName>
</protein>
<name>A0ABR7CM13_9BACT</name>
<dbReference type="RefSeq" id="WP_118655792.1">
    <property type="nucleotide sequence ID" value="NZ_JACOOK010000003.1"/>
</dbReference>